<comment type="similarity">
    <text evidence="2">Belongs to the BCCT transporter (TC 2.A.15) family.</text>
</comment>
<keyword evidence="5 9" id="KW-0812">Transmembrane</keyword>
<keyword evidence="3" id="KW-0813">Transport</keyword>
<sequence length="525" mass="56340">MAQRGGVSARLTSQMNPAVFIGSAALVIAFVIAGGGFTDATADFFQTLQENITRFFGWYYVLVVTGILVLTFAILASPARNVRLGGPEATPEFSRFGWFGMLFAAGMGIGLVYFGVAEPLYHYASPLDAEPEGLPAVTEAMRISFFHWGLHAWGIYIVLALAVAYAHFNRGLPLAPRSVLEPLIGERIHGPIGDLTDIVCTVGTLLGVATSLGLGAMQINASLASFFGWPETTLVQIALIAAITLIATISVVSGVKSGVQMLSRVNLWLVLGLMVFVLAVGPTLYVVELFVSALGRYLQNLPQMSLYLDPGADSQWQTTWTLFYWGWWISWSPFVGIFVARISYGRTIKEFILGVLLVPTLLTFLWFAIFGGTGLSAQRAEEGANLLSAVRENEAASLQAMLATLPFAQISTIVATVVILLFFVTSSDSGSLVDDMVTSGGDPHPPKAQRVFWAVSEGAVAATLLLLGGLTAIRNAAISLGLPMSILLIAAAIALWRNLQADPAARTKRGRPRAADLEKPAKERR</sequence>
<proteinExistence type="inferred from homology"/>
<comment type="subcellular location">
    <subcellularLocation>
        <location evidence="1">Cell membrane</location>
        <topology evidence="1">Multi-pass membrane protein</topology>
    </subcellularLocation>
</comment>
<accession>A0A365U5Z5</accession>
<evidence type="ECO:0000313" key="10">
    <source>
        <dbReference type="EMBL" id="RBI83844.1"/>
    </source>
</evidence>
<evidence type="ECO:0000256" key="8">
    <source>
        <dbReference type="SAM" id="MobiDB-lite"/>
    </source>
</evidence>
<feature type="transmembrane region" description="Helical" evidence="9">
    <location>
        <begin position="18"/>
        <end position="37"/>
    </location>
</feature>
<feature type="region of interest" description="Disordered" evidence="8">
    <location>
        <begin position="506"/>
        <end position="525"/>
    </location>
</feature>
<protein>
    <submittedName>
        <fullName evidence="10">BCCT family transporter</fullName>
    </submittedName>
</protein>
<dbReference type="AlphaFoldDB" id="A0A365U5Z5"/>
<evidence type="ECO:0000256" key="6">
    <source>
        <dbReference type="ARBA" id="ARBA00022989"/>
    </source>
</evidence>
<feature type="transmembrane region" description="Helical" evidence="9">
    <location>
        <begin position="322"/>
        <end position="344"/>
    </location>
</feature>
<dbReference type="NCBIfam" id="TIGR00842">
    <property type="entry name" value="bcct"/>
    <property type="match status" value="1"/>
</dbReference>
<feature type="transmembrane region" description="Helical" evidence="9">
    <location>
        <begin position="476"/>
        <end position="496"/>
    </location>
</feature>
<evidence type="ECO:0000256" key="4">
    <source>
        <dbReference type="ARBA" id="ARBA00022475"/>
    </source>
</evidence>
<name>A0A365U5Z5_9RHOB</name>
<dbReference type="PANTHER" id="PTHR30047:SF7">
    <property type="entry name" value="HIGH-AFFINITY CHOLINE TRANSPORT PROTEIN"/>
    <property type="match status" value="1"/>
</dbReference>
<feature type="transmembrane region" description="Helical" evidence="9">
    <location>
        <begin position="96"/>
        <end position="116"/>
    </location>
</feature>
<keyword evidence="11" id="KW-1185">Reference proteome</keyword>
<dbReference type="Proteomes" id="UP000253370">
    <property type="component" value="Unassembled WGS sequence"/>
</dbReference>
<feature type="compositionally biased region" description="Basic and acidic residues" evidence="8">
    <location>
        <begin position="513"/>
        <end position="525"/>
    </location>
</feature>
<feature type="transmembrane region" description="Helical" evidence="9">
    <location>
        <begin position="57"/>
        <end position="76"/>
    </location>
</feature>
<dbReference type="GO" id="GO:0005886">
    <property type="term" value="C:plasma membrane"/>
    <property type="evidence" value="ECO:0007669"/>
    <property type="project" value="UniProtKB-SubCell"/>
</dbReference>
<feature type="transmembrane region" description="Helical" evidence="9">
    <location>
        <begin position="145"/>
        <end position="168"/>
    </location>
</feature>
<feature type="transmembrane region" description="Helical" evidence="9">
    <location>
        <begin position="267"/>
        <end position="287"/>
    </location>
</feature>
<evidence type="ECO:0000256" key="3">
    <source>
        <dbReference type="ARBA" id="ARBA00022448"/>
    </source>
</evidence>
<comment type="caution">
    <text evidence="10">The sequence shown here is derived from an EMBL/GenBank/DDBJ whole genome shotgun (WGS) entry which is preliminary data.</text>
</comment>
<dbReference type="PANTHER" id="PTHR30047">
    <property type="entry name" value="HIGH-AFFINITY CHOLINE TRANSPORT PROTEIN-RELATED"/>
    <property type="match status" value="1"/>
</dbReference>
<dbReference type="Pfam" id="PF02028">
    <property type="entry name" value="BCCT"/>
    <property type="match status" value="1"/>
</dbReference>
<evidence type="ECO:0000256" key="2">
    <source>
        <dbReference type="ARBA" id="ARBA00005658"/>
    </source>
</evidence>
<feature type="transmembrane region" description="Helical" evidence="9">
    <location>
        <begin position="451"/>
        <end position="470"/>
    </location>
</feature>
<evidence type="ECO:0000256" key="9">
    <source>
        <dbReference type="SAM" id="Phobius"/>
    </source>
</evidence>
<dbReference type="GO" id="GO:0022857">
    <property type="term" value="F:transmembrane transporter activity"/>
    <property type="evidence" value="ECO:0007669"/>
    <property type="project" value="InterPro"/>
</dbReference>
<reference evidence="10 11" key="1">
    <citation type="submission" date="2018-07" db="EMBL/GenBank/DDBJ databases">
        <title>Rhodosalinus sp. strain E84T genomic sequence and assembly.</title>
        <authorList>
            <person name="Liu Z.-W."/>
            <person name="Lu D.-C."/>
        </authorList>
    </citation>
    <scope>NUCLEOTIDE SEQUENCE [LARGE SCALE GENOMIC DNA]</scope>
    <source>
        <strain evidence="10 11">E84</strain>
    </source>
</reference>
<keyword evidence="4" id="KW-1003">Cell membrane</keyword>
<feature type="transmembrane region" description="Helical" evidence="9">
    <location>
        <begin position="234"/>
        <end position="255"/>
    </location>
</feature>
<dbReference type="InterPro" id="IPR000060">
    <property type="entry name" value="BCCT_transptr"/>
</dbReference>
<organism evidence="10 11">
    <name type="scientific">Rhodosalinus halophilus</name>
    <dbReference type="NCBI Taxonomy" id="2259333"/>
    <lineage>
        <taxon>Bacteria</taxon>
        <taxon>Pseudomonadati</taxon>
        <taxon>Pseudomonadota</taxon>
        <taxon>Alphaproteobacteria</taxon>
        <taxon>Rhodobacterales</taxon>
        <taxon>Paracoccaceae</taxon>
        <taxon>Rhodosalinus</taxon>
    </lineage>
</organism>
<feature type="transmembrane region" description="Helical" evidence="9">
    <location>
        <begin position="400"/>
        <end position="424"/>
    </location>
</feature>
<evidence type="ECO:0000256" key="7">
    <source>
        <dbReference type="ARBA" id="ARBA00023136"/>
    </source>
</evidence>
<evidence type="ECO:0000256" key="5">
    <source>
        <dbReference type="ARBA" id="ARBA00022692"/>
    </source>
</evidence>
<evidence type="ECO:0000256" key="1">
    <source>
        <dbReference type="ARBA" id="ARBA00004651"/>
    </source>
</evidence>
<dbReference type="RefSeq" id="WP_113290184.1">
    <property type="nucleotide sequence ID" value="NZ_QNTQ01000014.1"/>
</dbReference>
<evidence type="ECO:0000313" key="11">
    <source>
        <dbReference type="Proteomes" id="UP000253370"/>
    </source>
</evidence>
<feature type="transmembrane region" description="Helical" evidence="9">
    <location>
        <begin position="351"/>
        <end position="369"/>
    </location>
</feature>
<keyword evidence="7 9" id="KW-0472">Membrane</keyword>
<dbReference type="OrthoDB" id="9775735at2"/>
<gene>
    <name evidence="10" type="ORF">DRV85_14425</name>
</gene>
<keyword evidence="6 9" id="KW-1133">Transmembrane helix</keyword>
<dbReference type="EMBL" id="QNTQ01000014">
    <property type="protein sequence ID" value="RBI83844.1"/>
    <property type="molecule type" value="Genomic_DNA"/>
</dbReference>